<reference evidence="2 3" key="1">
    <citation type="submission" date="2018-10" db="EMBL/GenBank/DDBJ databases">
        <title>Draft genome sequence of Bacillus salarius IM0101, isolated from a hypersaline soil in Inner Mongolia, China.</title>
        <authorList>
            <person name="Yamprayoonswat W."/>
            <person name="Boonvisut S."/>
            <person name="Jumpathong W."/>
            <person name="Sittihan S."/>
            <person name="Ruangsuj P."/>
            <person name="Wanthongcharoen S."/>
            <person name="Thongpramul N."/>
            <person name="Pimmason S."/>
            <person name="Yu B."/>
            <person name="Yasawong M."/>
        </authorList>
    </citation>
    <scope>NUCLEOTIDE SEQUENCE [LARGE SCALE GENOMIC DNA]</scope>
    <source>
        <strain evidence="2 3">IM0101</strain>
    </source>
</reference>
<dbReference type="Proteomes" id="UP000275076">
    <property type="component" value="Unassembled WGS sequence"/>
</dbReference>
<proteinExistence type="predicted"/>
<dbReference type="OrthoDB" id="2945150at2"/>
<keyword evidence="1" id="KW-0812">Transmembrane</keyword>
<keyword evidence="1" id="KW-1133">Transmembrane helix</keyword>
<dbReference type="RefSeq" id="WP_125560821.1">
    <property type="nucleotide sequence ID" value="NZ_RBVX01000039.1"/>
</dbReference>
<accession>A0A428MVV6</accession>
<keyword evidence="3" id="KW-1185">Reference proteome</keyword>
<feature type="transmembrane region" description="Helical" evidence="1">
    <location>
        <begin position="6"/>
        <end position="26"/>
    </location>
</feature>
<keyword evidence="1" id="KW-0472">Membrane</keyword>
<sequence>MTRFTLLKWLITAILVSGVAVTVYFFTTPTFSHDYKQLTERVEVGLKYTNPEDQTMYFHPYIENPNSSSDLTWTHSQNFMKIYVLDQHGNILEDSVTIKGTNNDKTEKLETTLSPGEKEQNTGFYKIDFPDNADHLQVTIEGVVEDEFGLDTIEEVIEVDIDYFNI</sequence>
<evidence type="ECO:0000313" key="2">
    <source>
        <dbReference type="EMBL" id="RSL30280.1"/>
    </source>
</evidence>
<dbReference type="EMBL" id="RBVX01000039">
    <property type="protein sequence ID" value="RSL30280.1"/>
    <property type="molecule type" value="Genomic_DNA"/>
</dbReference>
<gene>
    <name evidence="2" type="ORF">D7Z54_26550</name>
</gene>
<evidence type="ECO:0000256" key="1">
    <source>
        <dbReference type="SAM" id="Phobius"/>
    </source>
</evidence>
<dbReference type="AlphaFoldDB" id="A0A428MVV6"/>
<comment type="caution">
    <text evidence="2">The sequence shown here is derived from an EMBL/GenBank/DDBJ whole genome shotgun (WGS) entry which is preliminary data.</text>
</comment>
<protein>
    <submittedName>
        <fullName evidence="2">Uncharacterized protein</fullName>
    </submittedName>
</protein>
<name>A0A428MVV6_9BACI</name>
<evidence type="ECO:0000313" key="3">
    <source>
        <dbReference type="Proteomes" id="UP000275076"/>
    </source>
</evidence>
<organism evidence="2 3">
    <name type="scientific">Salibacterium salarium</name>
    <dbReference type="NCBI Taxonomy" id="284579"/>
    <lineage>
        <taxon>Bacteria</taxon>
        <taxon>Bacillati</taxon>
        <taxon>Bacillota</taxon>
        <taxon>Bacilli</taxon>
        <taxon>Bacillales</taxon>
        <taxon>Bacillaceae</taxon>
    </lineage>
</organism>